<dbReference type="EMBL" id="DS028169">
    <property type="protein sequence ID" value="EEY66673.1"/>
    <property type="molecule type" value="Genomic_DNA"/>
</dbReference>
<name>D0NVJ4_PHYIT</name>
<accession>D0NVJ4</accession>
<proteinExistence type="predicted"/>
<dbReference type="GeneID" id="9465283"/>
<dbReference type="AlphaFoldDB" id="D0NVJ4"/>
<dbReference type="InParanoid" id="D0NVJ4"/>
<evidence type="ECO:0000313" key="2">
    <source>
        <dbReference type="Proteomes" id="UP000006643"/>
    </source>
</evidence>
<evidence type="ECO:0000313" key="1">
    <source>
        <dbReference type="EMBL" id="EEY66673.1"/>
    </source>
</evidence>
<protein>
    <submittedName>
        <fullName evidence="1">Uncharacterized protein</fullName>
    </submittedName>
</protein>
<sequence length="91" mass="10017">KVDTALAPTLQQYPFYEVAGTCGHPVALSVSSLTLPFTYSSTSQACGGDGKGRMRPVDPIWIVSWNPRLSSTRNYFERPTTRVSRRCPLPA</sequence>
<dbReference type="Proteomes" id="UP000006643">
    <property type="component" value="Unassembled WGS sequence"/>
</dbReference>
<dbReference type="KEGG" id="pif:PITG_17221"/>
<gene>
    <name evidence="1" type="ORF">PITG_17221</name>
</gene>
<reference evidence="2" key="1">
    <citation type="journal article" date="2009" name="Nature">
        <title>Genome sequence and analysis of the Irish potato famine pathogen Phytophthora infestans.</title>
        <authorList>
            <consortium name="The Broad Institute Genome Sequencing Platform"/>
            <person name="Haas B.J."/>
            <person name="Kamoun S."/>
            <person name="Zody M.C."/>
            <person name="Jiang R.H."/>
            <person name="Handsaker R.E."/>
            <person name="Cano L.M."/>
            <person name="Grabherr M."/>
            <person name="Kodira C.D."/>
            <person name="Raffaele S."/>
            <person name="Torto-Alalibo T."/>
            <person name="Bozkurt T.O."/>
            <person name="Ah-Fong A.M."/>
            <person name="Alvarado L."/>
            <person name="Anderson V.L."/>
            <person name="Armstrong M.R."/>
            <person name="Avrova A."/>
            <person name="Baxter L."/>
            <person name="Beynon J."/>
            <person name="Boevink P.C."/>
            <person name="Bollmann S.R."/>
            <person name="Bos J.I."/>
            <person name="Bulone V."/>
            <person name="Cai G."/>
            <person name="Cakir C."/>
            <person name="Carrington J.C."/>
            <person name="Chawner M."/>
            <person name="Conti L."/>
            <person name="Costanzo S."/>
            <person name="Ewan R."/>
            <person name="Fahlgren N."/>
            <person name="Fischbach M.A."/>
            <person name="Fugelstad J."/>
            <person name="Gilroy E.M."/>
            <person name="Gnerre S."/>
            <person name="Green P.J."/>
            <person name="Grenville-Briggs L.J."/>
            <person name="Griffith J."/>
            <person name="Grunwald N.J."/>
            <person name="Horn K."/>
            <person name="Horner N.R."/>
            <person name="Hu C.H."/>
            <person name="Huitema E."/>
            <person name="Jeong D.H."/>
            <person name="Jones A.M."/>
            <person name="Jones J.D."/>
            <person name="Jones R.W."/>
            <person name="Karlsson E.K."/>
            <person name="Kunjeti S.G."/>
            <person name="Lamour K."/>
            <person name="Liu Z."/>
            <person name="Ma L."/>
            <person name="Maclean D."/>
            <person name="Chibucos M.C."/>
            <person name="McDonald H."/>
            <person name="McWalters J."/>
            <person name="Meijer H.J."/>
            <person name="Morgan W."/>
            <person name="Morris P.F."/>
            <person name="Munro C.A."/>
            <person name="O'Neill K."/>
            <person name="Ospina-Giraldo M."/>
            <person name="Pinzon A."/>
            <person name="Pritchard L."/>
            <person name="Ramsahoye B."/>
            <person name="Ren Q."/>
            <person name="Restrepo S."/>
            <person name="Roy S."/>
            <person name="Sadanandom A."/>
            <person name="Savidor A."/>
            <person name="Schornack S."/>
            <person name="Schwartz D.C."/>
            <person name="Schumann U.D."/>
            <person name="Schwessinger B."/>
            <person name="Seyer L."/>
            <person name="Sharpe T."/>
            <person name="Silvar C."/>
            <person name="Song J."/>
            <person name="Studholme D.J."/>
            <person name="Sykes S."/>
            <person name="Thines M."/>
            <person name="van de Vondervoort P.J."/>
            <person name="Phuntumart V."/>
            <person name="Wawra S."/>
            <person name="Weide R."/>
            <person name="Win J."/>
            <person name="Young C."/>
            <person name="Zhou S."/>
            <person name="Fry W."/>
            <person name="Meyers B.C."/>
            <person name="van West P."/>
            <person name="Ristaino J."/>
            <person name="Govers F."/>
            <person name="Birch P.R."/>
            <person name="Whisson S.C."/>
            <person name="Judelson H.S."/>
            <person name="Nusbaum C."/>
        </authorList>
    </citation>
    <scope>NUCLEOTIDE SEQUENCE [LARGE SCALE GENOMIC DNA]</scope>
    <source>
        <strain evidence="2">T30-4</strain>
    </source>
</reference>
<organism evidence="1 2">
    <name type="scientific">Phytophthora infestans (strain T30-4)</name>
    <name type="common">Potato late blight agent</name>
    <dbReference type="NCBI Taxonomy" id="403677"/>
    <lineage>
        <taxon>Eukaryota</taxon>
        <taxon>Sar</taxon>
        <taxon>Stramenopiles</taxon>
        <taxon>Oomycota</taxon>
        <taxon>Peronosporomycetes</taxon>
        <taxon>Peronosporales</taxon>
        <taxon>Peronosporaceae</taxon>
        <taxon>Phytophthora</taxon>
    </lineage>
</organism>
<dbReference type="RefSeq" id="XP_002896871.1">
    <property type="nucleotide sequence ID" value="XM_002896825.1"/>
</dbReference>
<feature type="non-terminal residue" evidence="1">
    <location>
        <position position="1"/>
    </location>
</feature>
<keyword evidence="2" id="KW-1185">Reference proteome</keyword>
<dbReference type="VEuPathDB" id="FungiDB:PITG_17221"/>